<dbReference type="GO" id="GO:0016788">
    <property type="term" value="F:hydrolase activity, acting on ester bonds"/>
    <property type="evidence" value="ECO:0007669"/>
    <property type="project" value="InterPro"/>
</dbReference>
<feature type="chain" id="PRO_5011706997" evidence="2">
    <location>
        <begin position="26"/>
        <end position="415"/>
    </location>
</feature>
<evidence type="ECO:0000313" key="3">
    <source>
        <dbReference type="EMBL" id="SDG81756.1"/>
    </source>
</evidence>
<dbReference type="PANTHER" id="PTHR45648">
    <property type="entry name" value="GDSL LIPASE/ACYLHYDROLASE FAMILY PROTEIN (AFU_ORTHOLOGUE AFUA_4G14700)"/>
    <property type="match status" value="1"/>
</dbReference>
<dbReference type="SUPFAM" id="SSF52266">
    <property type="entry name" value="SGNH hydrolase"/>
    <property type="match status" value="1"/>
</dbReference>
<dbReference type="PROSITE" id="PS51257">
    <property type="entry name" value="PROKAR_LIPOPROTEIN"/>
    <property type="match status" value="1"/>
</dbReference>
<dbReference type="OrthoDB" id="5292073at2"/>
<proteinExistence type="predicted"/>
<evidence type="ECO:0000313" key="4">
    <source>
        <dbReference type="Proteomes" id="UP000199706"/>
    </source>
</evidence>
<dbReference type="RefSeq" id="WP_090685120.1">
    <property type="nucleotide sequence ID" value="NZ_CADERL010000001.1"/>
</dbReference>
<feature type="signal peptide" evidence="2">
    <location>
        <begin position="1"/>
        <end position="25"/>
    </location>
</feature>
<keyword evidence="1" id="KW-0378">Hydrolase</keyword>
<reference evidence="3 4" key="1">
    <citation type="submission" date="2016-10" db="EMBL/GenBank/DDBJ databases">
        <authorList>
            <person name="de Groot N.N."/>
        </authorList>
    </citation>
    <scope>NUCLEOTIDE SEQUENCE [LARGE SCALE GENOMIC DNA]</scope>
    <source>
        <strain evidence="3 4">LMG 2247</strain>
    </source>
</reference>
<dbReference type="Pfam" id="PF00657">
    <property type="entry name" value="Lipase_GDSL"/>
    <property type="match status" value="1"/>
</dbReference>
<protein>
    <submittedName>
        <fullName evidence="3">Phospholipase/lecithinase/hemolysin</fullName>
    </submittedName>
</protein>
<dbReference type="InterPro" id="IPR051058">
    <property type="entry name" value="GDSL_Est/Lipase"/>
</dbReference>
<dbReference type="InterPro" id="IPR036514">
    <property type="entry name" value="SGNH_hydro_sf"/>
</dbReference>
<dbReference type="InterPro" id="IPR001087">
    <property type="entry name" value="GDSL"/>
</dbReference>
<evidence type="ECO:0000256" key="1">
    <source>
        <dbReference type="ARBA" id="ARBA00022801"/>
    </source>
</evidence>
<name>A0A1G7XC63_9BURK</name>
<organism evidence="3 4">
    <name type="scientific">Paraburkholderia phenazinium</name>
    <dbReference type="NCBI Taxonomy" id="60549"/>
    <lineage>
        <taxon>Bacteria</taxon>
        <taxon>Pseudomonadati</taxon>
        <taxon>Pseudomonadota</taxon>
        <taxon>Betaproteobacteria</taxon>
        <taxon>Burkholderiales</taxon>
        <taxon>Burkholderiaceae</taxon>
        <taxon>Paraburkholderia</taxon>
    </lineage>
</organism>
<dbReference type="Proteomes" id="UP000199706">
    <property type="component" value="Unassembled WGS sequence"/>
</dbReference>
<keyword evidence="2" id="KW-0732">Signal</keyword>
<accession>A0A1G7XC63</accession>
<dbReference type="AlphaFoldDB" id="A0A1G7XC63"/>
<evidence type="ECO:0000256" key="2">
    <source>
        <dbReference type="SAM" id="SignalP"/>
    </source>
</evidence>
<gene>
    <name evidence="3" type="ORF">SAMN05216466_105286</name>
</gene>
<dbReference type="EMBL" id="FNCJ01000005">
    <property type="protein sequence ID" value="SDG81756.1"/>
    <property type="molecule type" value="Genomic_DNA"/>
</dbReference>
<dbReference type="Gene3D" id="3.40.50.1110">
    <property type="entry name" value="SGNH hydrolase"/>
    <property type="match status" value="1"/>
</dbReference>
<dbReference type="PANTHER" id="PTHR45648:SF22">
    <property type="entry name" value="GDSL LIPASE_ACYLHYDROLASE FAMILY PROTEIN (AFU_ORTHOLOGUE AFUA_4G14700)"/>
    <property type="match status" value="1"/>
</dbReference>
<sequence>MKQQGTKHRGLLRLTQVAIASTAFAMLAACGGGSSSNNNSSSTPAGGVNLQVVSFGDSLSDVGTYSPVISANFGGGRFTTNPGEVWTQKVAEYYGGTLTPAYLGGFGQPLVAAGGYGYAQGGSDVVNAQGEGWAPNSLAATTVPVVTQVANYLSAHTSFNANQLVLVNGGANDIFQFATTANLTALATALQTVYPQEVAAGLLPNTQAGQVEFIAGYLQQLSNPQIAQAAAQLAAQVQTIVNSGATHVVVSTVPDIGNTPLGVAANAATPGSAALLSGITAAYNGMLVQALTQLGLVGNGKVIVVDAFTWLDQQLPNYQSLGFTVSNTGTACNLSSMIANATAYATANPGATNGLTAAQYGAQFGSSLFCSPQTYTVAGADQTYMFADTVHPSTHMHALFAQYVEQQVAATGLGK</sequence>